<reference evidence="1" key="1">
    <citation type="submission" date="2018-06" db="EMBL/GenBank/DDBJ databases">
        <authorList>
            <person name="Zhirakovskaya E."/>
        </authorList>
    </citation>
    <scope>NUCLEOTIDE SEQUENCE</scope>
</reference>
<accession>A0A3B1DCS6</accession>
<name>A0A3B1DCS6_9ZZZZ</name>
<protein>
    <recommendedName>
        <fullName evidence="2">DUF3800 domain-containing protein</fullName>
    </recommendedName>
</protein>
<dbReference type="Pfam" id="PF12686">
    <property type="entry name" value="DUF3800"/>
    <property type="match status" value="1"/>
</dbReference>
<proteinExistence type="predicted"/>
<evidence type="ECO:0000313" key="1">
    <source>
        <dbReference type="EMBL" id="VAX40119.1"/>
    </source>
</evidence>
<dbReference type="AlphaFoldDB" id="A0A3B1DCS6"/>
<dbReference type="InterPro" id="IPR024524">
    <property type="entry name" value="DUF3800"/>
</dbReference>
<gene>
    <name evidence="1" type="ORF">MNBD_PLANCTO03-1519</name>
</gene>
<evidence type="ECO:0008006" key="2">
    <source>
        <dbReference type="Google" id="ProtNLM"/>
    </source>
</evidence>
<organism evidence="1">
    <name type="scientific">hydrothermal vent metagenome</name>
    <dbReference type="NCBI Taxonomy" id="652676"/>
    <lineage>
        <taxon>unclassified sequences</taxon>
        <taxon>metagenomes</taxon>
        <taxon>ecological metagenomes</taxon>
    </lineage>
</organism>
<sequence>MLIYVDESGDPGMKSKPGSSPYFVVAAVLFEDEEAARQCRQMICGVKDSLGWSRRQEFKFNKTSDSIRHKFFNAVSGDLLWRI</sequence>
<dbReference type="EMBL" id="UOGK01000337">
    <property type="protein sequence ID" value="VAX40119.1"/>
    <property type="molecule type" value="Genomic_DNA"/>
</dbReference>